<reference evidence="2 4" key="1">
    <citation type="journal article" date="2017" name="BMC Biol.">
        <title>Genomic innovations, transcriptional plasticity and gene loss underlying the evolution and divergence of two highly polyphagous and invasive Helicoverpa pest species.</title>
        <authorList>
            <person name="Pearce S.L."/>
            <person name="Clarke D.F."/>
            <person name="East P.D."/>
            <person name="Elfekih S."/>
            <person name="Gordon K.H."/>
            <person name="Jermiin L.S."/>
            <person name="McGaughran A."/>
            <person name="Oakeshott J.G."/>
            <person name="Papanikolaou A."/>
            <person name="Perera O.P."/>
            <person name="Rane R.V."/>
            <person name="Richards S."/>
            <person name="Tay W.T."/>
            <person name="Walsh T.K."/>
            <person name="Anderson A."/>
            <person name="Anderson C.J."/>
            <person name="Asgari S."/>
            <person name="Board P.G."/>
            <person name="Bretschneider A."/>
            <person name="Campbell P.M."/>
            <person name="Chertemps T."/>
            <person name="Christeller J.T."/>
            <person name="Coppin C.W."/>
            <person name="Downes S.J."/>
            <person name="Duan G."/>
            <person name="Farnsworth C.A."/>
            <person name="Good R.T."/>
            <person name="Han L.B."/>
            <person name="Han Y.C."/>
            <person name="Hatje K."/>
            <person name="Horne I."/>
            <person name="Huang Y.P."/>
            <person name="Hughes D.S."/>
            <person name="Jacquin-Joly E."/>
            <person name="James W."/>
            <person name="Jhangiani S."/>
            <person name="Kollmar M."/>
            <person name="Kuwar S.S."/>
            <person name="Li S."/>
            <person name="Liu N.Y."/>
            <person name="Maibeche M.T."/>
            <person name="Miller J.R."/>
            <person name="Montagne N."/>
            <person name="Perry T."/>
            <person name="Qu J."/>
            <person name="Song S.V."/>
            <person name="Sutton G.G."/>
            <person name="Vogel H."/>
            <person name="Walenz B.P."/>
            <person name="Xu W."/>
            <person name="Zhang H.J."/>
            <person name="Zou Z."/>
            <person name="Batterham P."/>
            <person name="Edwards O.R."/>
            <person name="Feyereisen R."/>
            <person name="Gibbs R.A."/>
            <person name="Heckel D.G."/>
            <person name="McGrath A."/>
            <person name="Robin C."/>
            <person name="Scherer S.E."/>
            <person name="Worley K.C."/>
            <person name="Wu Y.D."/>
        </authorList>
    </citation>
    <scope>NUCLEOTIDE SEQUENCE [LARGE SCALE GENOMIC DNA]</scope>
    <source>
        <strain evidence="2">Harm_GR_Male_#8</strain>
        <tissue evidence="2">Whole organism</tissue>
    </source>
</reference>
<dbReference type="PANTHER" id="PTHR10773:SF19">
    <property type="match status" value="1"/>
</dbReference>
<dbReference type="EMBL" id="KZ149939">
    <property type="protein sequence ID" value="PZC77011.1"/>
    <property type="molecule type" value="Genomic_DNA"/>
</dbReference>
<dbReference type="PANTHER" id="PTHR10773">
    <property type="entry name" value="DNA-DIRECTED RNA POLYMERASES I, II, AND III SUBUNIT RPABC2"/>
    <property type="match status" value="1"/>
</dbReference>
<keyword evidence="4" id="KW-1185">Reference proteome</keyword>
<gene>
    <name evidence="2" type="primary">HaOG203962</name>
    <name evidence="3" type="synonym">HaOG203963</name>
    <name evidence="2" type="ORF">B5X24_HaOG203962</name>
    <name evidence="3" type="ORF">B5X24_HaOG203963</name>
</gene>
<name>A0A2W1BRR8_HELAM</name>
<evidence type="ECO:0000313" key="2">
    <source>
        <dbReference type="EMBL" id="PZC77011.1"/>
    </source>
</evidence>
<accession>A0A2W1BRR8</accession>
<reference evidence="2" key="2">
    <citation type="submission" date="2017-05" db="EMBL/GenBank/DDBJ databases">
        <authorList>
            <person name="Song R."/>
            <person name="Chenine A.L."/>
            <person name="Ruprecht R.M."/>
        </authorList>
    </citation>
    <scope>NUCLEOTIDE SEQUENCE</scope>
    <source>
        <strain evidence="2">Harm_GR_Male_#8</strain>
        <tissue evidence="2">Whole organism</tissue>
    </source>
</reference>
<evidence type="ECO:0000313" key="3">
    <source>
        <dbReference type="EMBL" id="PZC77012.1"/>
    </source>
</evidence>
<sequence>MRSQQLHKAKENTESTAETVPLTEEERAAQIEGQNAARLLESQDSQEPSTSDEKPKKANPIYWKRNLSKYLRNRGEAYESKNKIVEAKRLKPPCNDQCRLKCLEKIPEPERLKIFKEYWGLGDLHMQWTYIKERIDPIQAVFVNITRKTRRELNQAFHMIVKGEKIRVCKTFFLNTLDITPWVIRSVVAKKTPTGEIKKDMRGKHTNRIIPPQIKDDIRKHIRSLPRETDEEGREHIACWKSKADIYIDYKQTCIKEQKQYGNYHTYVYIIRTEFSSLHFDNGAPKRKRNTKATTTKATTAKAAAAKAATAKAATAEAATAKAATAETTMAKAATAEAATAKAATAEAATTEAATT</sequence>
<evidence type="ECO:0000313" key="4">
    <source>
        <dbReference type="Proteomes" id="UP000249218"/>
    </source>
</evidence>
<feature type="region of interest" description="Disordered" evidence="1">
    <location>
        <begin position="1"/>
        <end position="58"/>
    </location>
</feature>
<dbReference type="EMBL" id="KZ149939">
    <property type="protein sequence ID" value="PZC77012.1"/>
    <property type="molecule type" value="Genomic_DNA"/>
</dbReference>
<dbReference type="OrthoDB" id="6776127at2759"/>
<dbReference type="Proteomes" id="UP000249218">
    <property type="component" value="Unassembled WGS sequence"/>
</dbReference>
<dbReference type="AlphaFoldDB" id="A0A2W1BRR8"/>
<organism evidence="2 4">
    <name type="scientific">Helicoverpa armigera</name>
    <name type="common">Cotton bollworm</name>
    <name type="synonym">Heliothis armigera</name>
    <dbReference type="NCBI Taxonomy" id="29058"/>
    <lineage>
        <taxon>Eukaryota</taxon>
        <taxon>Metazoa</taxon>
        <taxon>Ecdysozoa</taxon>
        <taxon>Arthropoda</taxon>
        <taxon>Hexapoda</taxon>
        <taxon>Insecta</taxon>
        <taxon>Pterygota</taxon>
        <taxon>Neoptera</taxon>
        <taxon>Endopterygota</taxon>
        <taxon>Lepidoptera</taxon>
        <taxon>Glossata</taxon>
        <taxon>Ditrysia</taxon>
        <taxon>Noctuoidea</taxon>
        <taxon>Noctuidae</taxon>
        <taxon>Heliothinae</taxon>
        <taxon>Helicoverpa</taxon>
    </lineage>
</organism>
<protein>
    <submittedName>
        <fullName evidence="2">Uncharacterized protein</fullName>
    </submittedName>
</protein>
<proteinExistence type="predicted"/>
<evidence type="ECO:0000256" key="1">
    <source>
        <dbReference type="SAM" id="MobiDB-lite"/>
    </source>
</evidence>